<protein>
    <recommendedName>
        <fullName evidence="7">Ribosomal RNA small subunit methyltransferase A</fullName>
        <ecNumber evidence="7">2.1.1.182</ecNumber>
    </recommendedName>
    <alternativeName>
        <fullName evidence="7">16S rRNA (adenine(1518)-N(6)/adenine(1519)-N(6))-dimethyltransferase</fullName>
    </alternativeName>
    <alternativeName>
        <fullName evidence="7">16S rRNA dimethyladenosine transferase</fullName>
    </alternativeName>
    <alternativeName>
        <fullName evidence="7">16S rRNA dimethylase</fullName>
    </alternativeName>
    <alternativeName>
        <fullName evidence="7">S-adenosylmethionine-6-N', N'-adenosyl(rRNA) dimethyltransferase</fullName>
    </alternativeName>
</protein>
<dbReference type="InterPro" id="IPR029063">
    <property type="entry name" value="SAM-dependent_MTases_sf"/>
</dbReference>
<comment type="catalytic activity">
    <reaction evidence="7">
        <text>adenosine(1518)/adenosine(1519) in 16S rRNA + 4 S-adenosyl-L-methionine = N(6)-dimethyladenosine(1518)/N(6)-dimethyladenosine(1519) in 16S rRNA + 4 S-adenosyl-L-homocysteine + 4 H(+)</text>
        <dbReference type="Rhea" id="RHEA:19609"/>
        <dbReference type="Rhea" id="RHEA-COMP:10232"/>
        <dbReference type="Rhea" id="RHEA-COMP:10233"/>
        <dbReference type="ChEBI" id="CHEBI:15378"/>
        <dbReference type="ChEBI" id="CHEBI:57856"/>
        <dbReference type="ChEBI" id="CHEBI:59789"/>
        <dbReference type="ChEBI" id="CHEBI:74411"/>
        <dbReference type="ChEBI" id="CHEBI:74493"/>
        <dbReference type="EC" id="2.1.1.182"/>
    </reaction>
</comment>
<keyword evidence="2 7" id="KW-0698">rRNA processing</keyword>
<dbReference type="GO" id="GO:0005829">
    <property type="term" value="C:cytosol"/>
    <property type="evidence" value="ECO:0007669"/>
    <property type="project" value="TreeGrafter"/>
</dbReference>
<dbReference type="FunFam" id="3.40.50.150:FF:000023">
    <property type="entry name" value="Ribosomal RNA small subunit methyltransferase A"/>
    <property type="match status" value="1"/>
</dbReference>
<comment type="similarity">
    <text evidence="7">Belongs to the class I-like SAM-binding methyltransferase superfamily. rRNA adenine N(6)-methyltransferase family. RsmA subfamily.</text>
</comment>
<dbReference type="PANTHER" id="PTHR11727">
    <property type="entry name" value="DIMETHYLADENOSINE TRANSFERASE"/>
    <property type="match status" value="1"/>
</dbReference>
<evidence type="ECO:0000256" key="2">
    <source>
        <dbReference type="ARBA" id="ARBA00022552"/>
    </source>
</evidence>
<evidence type="ECO:0000313" key="10">
    <source>
        <dbReference type="EMBL" id="AEB11401.1"/>
    </source>
</evidence>
<dbReference type="Gene3D" id="3.40.50.150">
    <property type="entry name" value="Vaccinia Virus protein VP39"/>
    <property type="match status" value="1"/>
</dbReference>
<feature type="binding site" evidence="7 8">
    <location>
        <position position="104"/>
    </location>
    <ligand>
        <name>S-adenosyl-L-methionine</name>
        <dbReference type="ChEBI" id="CHEBI:59789"/>
    </ligand>
</feature>
<dbReference type="GO" id="GO:0052908">
    <property type="term" value="F:16S rRNA (adenine(1518)-N(6)/adenine(1519)-N(6))-dimethyltransferase activity"/>
    <property type="evidence" value="ECO:0007669"/>
    <property type="project" value="UniProtKB-EC"/>
</dbReference>
<evidence type="ECO:0000256" key="1">
    <source>
        <dbReference type="ARBA" id="ARBA00022490"/>
    </source>
</evidence>
<dbReference type="NCBIfam" id="TIGR00755">
    <property type="entry name" value="ksgA"/>
    <property type="match status" value="1"/>
</dbReference>
<evidence type="ECO:0000256" key="5">
    <source>
        <dbReference type="ARBA" id="ARBA00022691"/>
    </source>
</evidence>
<comment type="function">
    <text evidence="7">Specifically dimethylates two adjacent adenosines (A1518 and A1519) in the loop of a conserved hairpin near the 3'-end of 16S rRNA in the 30S particle. May play a critical role in biogenesis of 30S subunits.</text>
</comment>
<dbReference type="EMBL" id="CP002630">
    <property type="protein sequence ID" value="AEB11401.1"/>
    <property type="molecule type" value="Genomic_DNA"/>
</dbReference>
<dbReference type="InterPro" id="IPR001737">
    <property type="entry name" value="KsgA/Erm"/>
</dbReference>
<dbReference type="CDD" id="cd02440">
    <property type="entry name" value="AdoMet_MTases"/>
    <property type="match status" value="1"/>
</dbReference>
<dbReference type="InterPro" id="IPR023165">
    <property type="entry name" value="rRNA_Ade_diMease-like_C"/>
</dbReference>
<dbReference type="KEGG" id="mhd:Marky_0651"/>
<dbReference type="AlphaFoldDB" id="F2NQ90"/>
<gene>
    <name evidence="7" type="primary">rsmA</name>
    <name evidence="7" type="synonym">ksgA</name>
    <name evidence="10" type="ordered locus">Marky_0651</name>
</gene>
<evidence type="ECO:0000256" key="4">
    <source>
        <dbReference type="ARBA" id="ARBA00022679"/>
    </source>
</evidence>
<dbReference type="RefSeq" id="WP_013703453.1">
    <property type="nucleotide sequence ID" value="NC_015387.1"/>
</dbReference>
<keyword evidence="6 7" id="KW-0694">RNA-binding</keyword>
<dbReference type="Gene3D" id="1.10.8.100">
    <property type="entry name" value="Ribosomal RNA adenine dimethylase-like, domain 2"/>
    <property type="match status" value="1"/>
</dbReference>
<dbReference type="Pfam" id="PF00398">
    <property type="entry name" value="RrnaAD"/>
    <property type="match status" value="1"/>
</dbReference>
<feature type="binding site" evidence="7 8">
    <location>
        <position position="32"/>
    </location>
    <ligand>
        <name>S-adenosyl-L-methionine</name>
        <dbReference type="ChEBI" id="CHEBI:59789"/>
    </ligand>
</feature>
<dbReference type="HAMAP" id="MF_00607">
    <property type="entry name" value="16SrRNA_methyltr_A"/>
    <property type="match status" value="1"/>
</dbReference>
<feature type="binding site" evidence="7 8">
    <location>
        <position position="34"/>
    </location>
    <ligand>
        <name>S-adenosyl-L-methionine</name>
        <dbReference type="ChEBI" id="CHEBI:59789"/>
    </ligand>
</feature>
<dbReference type="OrthoDB" id="9814755at2"/>
<evidence type="ECO:0000256" key="3">
    <source>
        <dbReference type="ARBA" id="ARBA00022603"/>
    </source>
</evidence>
<evidence type="ECO:0000256" key="8">
    <source>
        <dbReference type="PROSITE-ProRule" id="PRU01026"/>
    </source>
</evidence>
<name>F2NQ90_MARHT</name>
<accession>F2NQ90</accession>
<dbReference type="InterPro" id="IPR020598">
    <property type="entry name" value="rRNA_Ade_methylase_Trfase_N"/>
</dbReference>
<dbReference type="GO" id="GO:0003723">
    <property type="term" value="F:RNA binding"/>
    <property type="evidence" value="ECO:0007669"/>
    <property type="project" value="UniProtKB-UniRule"/>
</dbReference>
<keyword evidence="11" id="KW-1185">Reference proteome</keyword>
<dbReference type="SUPFAM" id="SSF53335">
    <property type="entry name" value="S-adenosyl-L-methionine-dependent methyltransferases"/>
    <property type="match status" value="1"/>
</dbReference>
<dbReference type="PROSITE" id="PS01131">
    <property type="entry name" value="RRNA_A_DIMETH"/>
    <property type="match status" value="1"/>
</dbReference>
<dbReference type="PROSITE" id="PS51689">
    <property type="entry name" value="SAM_RNA_A_N6_MT"/>
    <property type="match status" value="1"/>
</dbReference>
<dbReference type="InterPro" id="IPR011530">
    <property type="entry name" value="rRNA_adenine_dimethylase"/>
</dbReference>
<evidence type="ECO:0000259" key="9">
    <source>
        <dbReference type="SMART" id="SM00650"/>
    </source>
</evidence>
<proteinExistence type="inferred from homology"/>
<evidence type="ECO:0000313" key="11">
    <source>
        <dbReference type="Proteomes" id="UP000007030"/>
    </source>
</evidence>
<sequence>MEPSTPPLYAPRTVRALLERYGLRADKRFGQNFLVDGNLLGVIVRTAQVRPGERVYEVGPGLGTLTRALAEAGAKVTAIEKDQRLLPVLEETLAGLNVTVVPGDALAYPWDEVPPDSLFVANLPYNISTPLLTAVLRANRFRRLVVLVQKEVADRLAARPATEAYGLLTLRAQYHARVERVRDFPPQAFYPQPNVTSTLVRLESKGVPDDPALFRLVEAAFAQRRKTLRKNLEAAGYARERVLAALSALGLDPRVRGEALDLEAFQRLKAALLGPTG</sequence>
<feature type="binding site" evidence="7 8">
    <location>
        <position position="122"/>
    </location>
    <ligand>
        <name>S-adenosyl-L-methionine</name>
        <dbReference type="ChEBI" id="CHEBI:59789"/>
    </ligand>
</feature>
<dbReference type="Proteomes" id="UP000007030">
    <property type="component" value="Chromosome"/>
</dbReference>
<feature type="binding site" evidence="7 8">
    <location>
        <position position="59"/>
    </location>
    <ligand>
        <name>S-adenosyl-L-methionine</name>
        <dbReference type="ChEBI" id="CHEBI:59789"/>
    </ligand>
</feature>
<keyword evidence="3 7" id="KW-0489">Methyltransferase</keyword>
<dbReference type="SMART" id="SM00650">
    <property type="entry name" value="rADc"/>
    <property type="match status" value="1"/>
</dbReference>
<evidence type="ECO:0000256" key="6">
    <source>
        <dbReference type="ARBA" id="ARBA00022884"/>
    </source>
</evidence>
<dbReference type="STRING" id="869210.Marky_0651"/>
<reference evidence="10 11" key="1">
    <citation type="journal article" date="2012" name="Stand. Genomic Sci.">
        <title>Complete genome sequence of the aerobic, heterotroph Marinithermus hydrothermalis type strain (T1(T)) from a deep-sea hydrothermal vent chimney.</title>
        <authorList>
            <person name="Copeland A."/>
            <person name="Gu W."/>
            <person name="Yasawong M."/>
            <person name="Lapidus A."/>
            <person name="Lucas S."/>
            <person name="Deshpande S."/>
            <person name="Pagani I."/>
            <person name="Tapia R."/>
            <person name="Cheng J.F."/>
            <person name="Goodwin L.A."/>
            <person name="Pitluck S."/>
            <person name="Liolios K."/>
            <person name="Ivanova N."/>
            <person name="Mavromatis K."/>
            <person name="Mikhailova N."/>
            <person name="Pati A."/>
            <person name="Chen A."/>
            <person name="Palaniappan K."/>
            <person name="Land M."/>
            <person name="Pan C."/>
            <person name="Brambilla E.M."/>
            <person name="Rohde M."/>
            <person name="Tindall B.J."/>
            <person name="Sikorski J."/>
            <person name="Goker M."/>
            <person name="Detter J.C."/>
            <person name="Bristow J."/>
            <person name="Eisen J.A."/>
            <person name="Markowitz V."/>
            <person name="Hugenholtz P."/>
            <person name="Kyrpides N.C."/>
            <person name="Klenk H.P."/>
            <person name="Woyke T."/>
        </authorList>
    </citation>
    <scope>NUCLEOTIDE SEQUENCE [LARGE SCALE GENOMIC DNA]</scope>
    <source>
        <strain evidence="11">DSM 14884 / JCM 11576 / T1</strain>
    </source>
</reference>
<evidence type="ECO:0000256" key="7">
    <source>
        <dbReference type="HAMAP-Rule" id="MF_00607"/>
    </source>
</evidence>
<dbReference type="eggNOG" id="COG0030">
    <property type="taxonomic scope" value="Bacteria"/>
</dbReference>
<keyword evidence="1 7" id="KW-0963">Cytoplasm</keyword>
<dbReference type="HOGENOM" id="CLU_041220_0_0_0"/>
<feature type="domain" description="Ribosomal RNA adenine methylase transferase N-terminal" evidence="9">
    <location>
        <begin position="39"/>
        <end position="206"/>
    </location>
</feature>
<keyword evidence="4 7" id="KW-0808">Transferase</keyword>
<dbReference type="EC" id="2.1.1.182" evidence="7"/>
<organism evidence="10 11">
    <name type="scientific">Marinithermus hydrothermalis (strain DSM 14884 / JCM 11576 / T1)</name>
    <dbReference type="NCBI Taxonomy" id="869210"/>
    <lineage>
        <taxon>Bacteria</taxon>
        <taxon>Thermotogati</taxon>
        <taxon>Deinococcota</taxon>
        <taxon>Deinococci</taxon>
        <taxon>Thermales</taxon>
        <taxon>Thermaceae</taxon>
        <taxon>Marinithermus</taxon>
    </lineage>
</organism>
<feature type="binding site" evidence="7 8">
    <location>
        <position position="80"/>
    </location>
    <ligand>
        <name>S-adenosyl-L-methionine</name>
        <dbReference type="ChEBI" id="CHEBI:59789"/>
    </ligand>
</feature>
<dbReference type="InterPro" id="IPR020596">
    <property type="entry name" value="rRNA_Ade_Mease_Trfase_CS"/>
</dbReference>
<dbReference type="PANTHER" id="PTHR11727:SF7">
    <property type="entry name" value="DIMETHYLADENOSINE TRANSFERASE-RELATED"/>
    <property type="match status" value="1"/>
</dbReference>
<keyword evidence="5 7" id="KW-0949">S-adenosyl-L-methionine</keyword>
<comment type="subcellular location">
    <subcellularLocation>
        <location evidence="7">Cytoplasm</location>
    </subcellularLocation>
</comment>